<dbReference type="InterPro" id="IPR000533">
    <property type="entry name" value="Tropomyosin"/>
</dbReference>
<keyword evidence="2 3" id="KW-0175">Coiled coil</keyword>
<feature type="region of interest" description="Disordered" evidence="4">
    <location>
        <begin position="1"/>
        <end position="39"/>
    </location>
</feature>
<gene>
    <name evidence="5" type="ORF">PACLA_8A057024</name>
</gene>
<evidence type="ECO:0000256" key="3">
    <source>
        <dbReference type="SAM" id="Coils"/>
    </source>
</evidence>
<accession>A0A6S7H938</accession>
<evidence type="ECO:0000313" key="6">
    <source>
        <dbReference type="Proteomes" id="UP001152795"/>
    </source>
</evidence>
<organism evidence="5 6">
    <name type="scientific">Paramuricea clavata</name>
    <name type="common">Red gorgonian</name>
    <name type="synonym">Violescent sea-whip</name>
    <dbReference type="NCBI Taxonomy" id="317549"/>
    <lineage>
        <taxon>Eukaryota</taxon>
        <taxon>Metazoa</taxon>
        <taxon>Cnidaria</taxon>
        <taxon>Anthozoa</taxon>
        <taxon>Octocorallia</taxon>
        <taxon>Malacalcyonacea</taxon>
        <taxon>Plexauridae</taxon>
        <taxon>Paramuricea</taxon>
    </lineage>
</organism>
<dbReference type="Pfam" id="PF00261">
    <property type="entry name" value="Tropomyosin"/>
    <property type="match status" value="1"/>
</dbReference>
<dbReference type="EMBL" id="CACRXK020004323">
    <property type="protein sequence ID" value="CAB4002325.1"/>
    <property type="molecule type" value="Genomic_DNA"/>
</dbReference>
<protein>
    <submittedName>
        <fullName evidence="5">Uncharacterized protein</fullName>
    </submittedName>
</protein>
<dbReference type="SUPFAM" id="SSF57997">
    <property type="entry name" value="Tropomyosin"/>
    <property type="match status" value="1"/>
</dbReference>
<keyword evidence="6" id="KW-1185">Reference proteome</keyword>
<dbReference type="Gene3D" id="1.20.5.170">
    <property type="match status" value="1"/>
</dbReference>
<dbReference type="OrthoDB" id="128924at2759"/>
<sequence length="243" mass="28549">MDGVKAKLNAMREEHSAAEKREEMARVKSRNDKERLARAEDATAALRRRIKIVQMNLEKVEDQTDGKLDRLERLNKQIYDNDTCRRQLERKEMKEDNTLIHLESRHKSRQIFAEEADQRHREACNKLRMLEEQTAKVDAKIRAARSNERYFEGKLNDAGRTACSLAKSGETKQAKCDDYHEKCRRLSEKKDHVLITAECMERKAGQLESRLGLLRAETKETQKRALNVKRELRDMMDEFNTYP</sequence>
<dbReference type="PANTHER" id="PTHR19269">
    <property type="entry name" value="TROPOMYOSIN"/>
    <property type="match status" value="1"/>
</dbReference>
<comment type="similarity">
    <text evidence="1">Belongs to the tropomyosin family.</text>
</comment>
<evidence type="ECO:0000256" key="4">
    <source>
        <dbReference type="SAM" id="MobiDB-lite"/>
    </source>
</evidence>
<reference evidence="5" key="1">
    <citation type="submission" date="2020-04" db="EMBL/GenBank/DDBJ databases">
        <authorList>
            <person name="Alioto T."/>
            <person name="Alioto T."/>
            <person name="Gomez Garrido J."/>
        </authorList>
    </citation>
    <scope>NUCLEOTIDE SEQUENCE</scope>
    <source>
        <strain evidence="5">A484AB</strain>
    </source>
</reference>
<dbReference type="Gene3D" id="1.20.5.340">
    <property type="match status" value="1"/>
</dbReference>
<comment type="caution">
    <text evidence="5">The sequence shown here is derived from an EMBL/GenBank/DDBJ whole genome shotgun (WGS) entry which is preliminary data.</text>
</comment>
<name>A0A6S7H938_PARCT</name>
<feature type="coiled-coil region" evidence="3">
    <location>
        <begin position="113"/>
        <end position="147"/>
    </location>
</feature>
<feature type="coiled-coil region" evidence="3">
    <location>
        <begin position="197"/>
        <end position="238"/>
    </location>
</feature>
<evidence type="ECO:0000256" key="2">
    <source>
        <dbReference type="ARBA" id="ARBA00023054"/>
    </source>
</evidence>
<proteinExistence type="inferred from homology"/>
<dbReference type="Proteomes" id="UP001152795">
    <property type="component" value="Unassembled WGS sequence"/>
</dbReference>
<evidence type="ECO:0000256" key="1">
    <source>
        <dbReference type="ARBA" id="ARBA00009036"/>
    </source>
</evidence>
<dbReference type="AlphaFoldDB" id="A0A6S7H938"/>
<evidence type="ECO:0000313" key="5">
    <source>
        <dbReference type="EMBL" id="CAB4002325.1"/>
    </source>
</evidence>
<feature type="compositionally biased region" description="Basic and acidic residues" evidence="4">
    <location>
        <begin position="10"/>
        <end position="39"/>
    </location>
</feature>